<evidence type="ECO:0000256" key="2">
    <source>
        <dbReference type="ARBA" id="ARBA00008472"/>
    </source>
</evidence>
<evidence type="ECO:0000256" key="12">
    <source>
        <dbReference type="ARBA" id="ARBA00049551"/>
    </source>
</evidence>
<accession>A0A7D5K1T7</accession>
<keyword evidence="13" id="KW-0249">Electron transport</keyword>
<dbReference type="Pfam" id="PF00507">
    <property type="entry name" value="Oxidored_q4"/>
    <property type="match status" value="1"/>
</dbReference>
<dbReference type="InterPro" id="IPR038430">
    <property type="entry name" value="NDAH_ubi_oxred_su3_sf"/>
</dbReference>
<keyword evidence="6 13" id="KW-0812">Transmembrane</keyword>
<comment type="subcellular location">
    <subcellularLocation>
        <location evidence="1">Membrane</location>
        <topology evidence="1">Multi-pass membrane protein</topology>
    </subcellularLocation>
    <subcellularLocation>
        <location evidence="13">Mitochondrion membrane</location>
        <topology evidence="13">Multi-pass membrane protein</topology>
    </subcellularLocation>
</comment>
<dbReference type="GO" id="GO:0031966">
    <property type="term" value="C:mitochondrial membrane"/>
    <property type="evidence" value="ECO:0007669"/>
    <property type="project" value="UniProtKB-SubCell"/>
</dbReference>
<evidence type="ECO:0000256" key="7">
    <source>
        <dbReference type="ARBA" id="ARBA00022967"/>
    </source>
</evidence>
<keyword evidence="5 13" id="KW-0813">Transport</keyword>
<sequence>MNMIIMMISLATVISTVLMTACSIISKKSIMDREKMSPFECGFDPKSSSRMPFSLQFFLIAVLFLIFDIEIVIILPMVITLKYTMISTWMTTIMVFMIILIMGLYHEWNNGVLEWAI</sequence>
<dbReference type="GO" id="GO:0008137">
    <property type="term" value="F:NADH dehydrogenase (ubiquinone) activity"/>
    <property type="evidence" value="ECO:0007669"/>
    <property type="project" value="UniProtKB-UniRule"/>
</dbReference>
<organism evidence="14">
    <name type="scientific">Nabis ferus</name>
    <dbReference type="NCBI Taxonomy" id="347965"/>
    <lineage>
        <taxon>Eukaryota</taxon>
        <taxon>Metazoa</taxon>
        <taxon>Ecdysozoa</taxon>
        <taxon>Arthropoda</taxon>
        <taxon>Hexapoda</taxon>
        <taxon>Insecta</taxon>
        <taxon>Pterygota</taxon>
        <taxon>Neoptera</taxon>
        <taxon>Paraneoptera</taxon>
        <taxon>Hemiptera</taxon>
        <taxon>Heteroptera</taxon>
        <taxon>Panheteroptera</taxon>
        <taxon>Cimicomorpha</taxon>
        <taxon>Nabidae</taxon>
        <taxon>Nabinae</taxon>
        <taxon>Nabis</taxon>
        <taxon>Nabis</taxon>
    </lineage>
</organism>
<evidence type="ECO:0000256" key="11">
    <source>
        <dbReference type="ARBA" id="ARBA00023136"/>
    </source>
</evidence>
<evidence type="ECO:0000256" key="3">
    <source>
        <dbReference type="ARBA" id="ARBA00012944"/>
    </source>
</evidence>
<dbReference type="InterPro" id="IPR000440">
    <property type="entry name" value="NADH_UbQ/plastoQ_OxRdtase_su3"/>
</dbReference>
<comment type="catalytic activity">
    <reaction evidence="12 13">
        <text>a ubiquinone + NADH + 5 H(+)(in) = a ubiquinol + NAD(+) + 4 H(+)(out)</text>
        <dbReference type="Rhea" id="RHEA:29091"/>
        <dbReference type="Rhea" id="RHEA-COMP:9565"/>
        <dbReference type="Rhea" id="RHEA-COMP:9566"/>
        <dbReference type="ChEBI" id="CHEBI:15378"/>
        <dbReference type="ChEBI" id="CHEBI:16389"/>
        <dbReference type="ChEBI" id="CHEBI:17976"/>
        <dbReference type="ChEBI" id="CHEBI:57540"/>
        <dbReference type="ChEBI" id="CHEBI:57945"/>
        <dbReference type="EC" id="7.1.1.2"/>
    </reaction>
</comment>
<evidence type="ECO:0000256" key="5">
    <source>
        <dbReference type="ARBA" id="ARBA00022448"/>
    </source>
</evidence>
<keyword evidence="13 14" id="KW-0496">Mitochondrion</keyword>
<evidence type="ECO:0000256" key="8">
    <source>
        <dbReference type="ARBA" id="ARBA00022989"/>
    </source>
</evidence>
<reference evidence="14" key="1">
    <citation type="submission" date="2020-03" db="EMBL/GenBank/DDBJ databases">
        <title>The complete mitochondrial genome of Nabis ferus (Hemiptera: Nabidae) and phylogenetic analysis.</title>
        <authorList>
            <person name="Tang P.-A."/>
            <person name="Yuan M.-L."/>
        </authorList>
    </citation>
    <scope>NUCLEOTIDE SEQUENCE</scope>
</reference>
<dbReference type="FunFam" id="1.20.58.1610:FF:000004">
    <property type="entry name" value="NADH-quinone oxidoreductase subunit A"/>
    <property type="match status" value="1"/>
</dbReference>
<geneLocation type="mitochondrion" evidence="14"/>
<dbReference type="EC" id="7.1.1.2" evidence="3 13"/>
<comment type="similarity">
    <text evidence="2 13">Belongs to the complex I subunit 3 family.</text>
</comment>
<evidence type="ECO:0000256" key="13">
    <source>
        <dbReference type="RuleBase" id="RU003640"/>
    </source>
</evidence>
<name>A0A7D5K1T7_9HEMI</name>
<gene>
    <name evidence="14" type="primary">nad3</name>
</gene>
<dbReference type="Gene3D" id="1.20.58.1610">
    <property type="entry name" value="NADH:ubiquinone/plastoquinone oxidoreductase, chain 3"/>
    <property type="match status" value="1"/>
</dbReference>
<evidence type="ECO:0000256" key="6">
    <source>
        <dbReference type="ARBA" id="ARBA00022692"/>
    </source>
</evidence>
<keyword evidence="11 13" id="KW-0472">Membrane</keyword>
<keyword evidence="10 13" id="KW-0830">Ubiquinone</keyword>
<evidence type="ECO:0000256" key="10">
    <source>
        <dbReference type="ARBA" id="ARBA00023075"/>
    </source>
</evidence>
<dbReference type="PANTHER" id="PTHR11058:SF9">
    <property type="entry name" value="NADH-UBIQUINONE OXIDOREDUCTASE CHAIN 3"/>
    <property type="match status" value="1"/>
</dbReference>
<proteinExistence type="inferred from homology"/>
<comment type="function">
    <text evidence="13">Core subunit of the mitochondrial membrane respiratory chain NADH dehydrogenase (Complex I) which catalyzes electron transfer from NADH through the respiratory chain, using ubiquinone as an electron acceptor. Essential for the catalytic activity of complex I.</text>
</comment>
<evidence type="ECO:0000313" key="14">
    <source>
        <dbReference type="EMBL" id="QLF99792.1"/>
    </source>
</evidence>
<evidence type="ECO:0000256" key="1">
    <source>
        <dbReference type="ARBA" id="ARBA00004141"/>
    </source>
</evidence>
<keyword evidence="9 13" id="KW-0520">NAD</keyword>
<keyword evidence="7 13" id="KW-1278">Translocase</keyword>
<dbReference type="GO" id="GO:0030964">
    <property type="term" value="C:NADH dehydrogenase complex"/>
    <property type="evidence" value="ECO:0007669"/>
    <property type="project" value="TreeGrafter"/>
</dbReference>
<feature type="transmembrane region" description="Helical" evidence="13">
    <location>
        <begin position="55"/>
        <end position="79"/>
    </location>
</feature>
<dbReference type="PANTHER" id="PTHR11058">
    <property type="entry name" value="NADH-UBIQUINONE OXIDOREDUCTASE CHAIN 3"/>
    <property type="match status" value="1"/>
</dbReference>
<dbReference type="EMBL" id="MT242600">
    <property type="protein sequence ID" value="QLF99792.1"/>
    <property type="molecule type" value="Genomic_DNA"/>
</dbReference>
<evidence type="ECO:0000256" key="4">
    <source>
        <dbReference type="ARBA" id="ARBA00021007"/>
    </source>
</evidence>
<evidence type="ECO:0000256" key="9">
    <source>
        <dbReference type="ARBA" id="ARBA00023027"/>
    </source>
</evidence>
<protein>
    <recommendedName>
        <fullName evidence="4 13">NADH-ubiquinone oxidoreductase chain 3</fullName>
        <ecNumber evidence="3 13">7.1.1.2</ecNumber>
    </recommendedName>
</protein>
<keyword evidence="8 13" id="KW-1133">Transmembrane helix</keyword>
<keyword evidence="13" id="KW-0679">Respiratory chain</keyword>
<dbReference type="AlphaFoldDB" id="A0A7D5K1T7"/>
<feature type="transmembrane region" description="Helical" evidence="13">
    <location>
        <begin position="86"/>
        <end position="105"/>
    </location>
</feature>